<feature type="region of interest" description="Disordered" evidence="1">
    <location>
        <begin position="48"/>
        <end position="138"/>
    </location>
</feature>
<reference evidence="2 3" key="1">
    <citation type="submission" date="2024-05" db="EMBL/GenBank/DDBJ databases">
        <title>Genetic variation in Jamaican populations of the coffee berry borer (Hypothenemus hampei).</title>
        <authorList>
            <person name="Errbii M."/>
            <person name="Myrie A."/>
        </authorList>
    </citation>
    <scope>NUCLEOTIDE SEQUENCE [LARGE SCALE GENOMIC DNA]</scope>
    <source>
        <strain evidence="2">JA-Hopewell-2020-01-JO</strain>
        <tissue evidence="2">Whole body</tissue>
    </source>
</reference>
<evidence type="ECO:0000313" key="3">
    <source>
        <dbReference type="Proteomes" id="UP001566132"/>
    </source>
</evidence>
<dbReference type="PANTHER" id="PTHR34239">
    <property type="entry name" value="APPLE DOMAIN-CONTAINING PROTEIN"/>
    <property type="match status" value="1"/>
</dbReference>
<feature type="compositionally biased region" description="Polar residues" evidence="1">
    <location>
        <begin position="52"/>
        <end position="67"/>
    </location>
</feature>
<dbReference type="PANTHER" id="PTHR34239:SF2">
    <property type="entry name" value="TRANSPOSABLE ELEMENT P TRANSPOSASE_THAP9 CONSERVED DOMAIN-CONTAINING PROTEIN"/>
    <property type="match status" value="1"/>
</dbReference>
<comment type="caution">
    <text evidence="2">The sequence shown here is derived from an EMBL/GenBank/DDBJ whole genome shotgun (WGS) entry which is preliminary data.</text>
</comment>
<name>A0ABD1EJZ9_HYPHA</name>
<proteinExistence type="predicted"/>
<dbReference type="Proteomes" id="UP001566132">
    <property type="component" value="Unassembled WGS sequence"/>
</dbReference>
<evidence type="ECO:0000256" key="1">
    <source>
        <dbReference type="SAM" id="MobiDB-lite"/>
    </source>
</evidence>
<keyword evidence="3" id="KW-1185">Reference proteome</keyword>
<gene>
    <name evidence="2" type="ORF">ABEB36_009266</name>
</gene>
<protein>
    <submittedName>
        <fullName evidence="2">Uncharacterized protein</fullName>
    </submittedName>
</protein>
<sequence length="329" mass="36082">MHNEDGIKGKVCREFFLATLNLKKDQFQKWLKSGFMLLERNDISNDEDQQVYEASTSRNIVQSNHGQPPTKKKKTESDNKKTNVIKKWRLESGSDIPGRSTRDPSPCGSGRSAYRVSPCSGDRRLNSSTISSPRSDRGLNSADSVLFAVPSAPSLAPQSYDDVLTLDDTDGCSQTLALPEGILQALGEDPSHSKSPSFQLHGALVSRWGHILSNGLAADAMKSFSGLHTLPDNFKALNPPPINPEILPALSQAYLRRDYCHSLFQDQIARGLSALGKGIDFAIETSKTSAGISQEQILPFLMDAGRILSNLFYNTHTAKNLGPPCYFQK</sequence>
<dbReference type="EMBL" id="JBDJPC010000007">
    <property type="protein sequence ID" value="KAL1493562.1"/>
    <property type="molecule type" value="Genomic_DNA"/>
</dbReference>
<organism evidence="2 3">
    <name type="scientific">Hypothenemus hampei</name>
    <name type="common">Coffee berry borer</name>
    <dbReference type="NCBI Taxonomy" id="57062"/>
    <lineage>
        <taxon>Eukaryota</taxon>
        <taxon>Metazoa</taxon>
        <taxon>Ecdysozoa</taxon>
        <taxon>Arthropoda</taxon>
        <taxon>Hexapoda</taxon>
        <taxon>Insecta</taxon>
        <taxon>Pterygota</taxon>
        <taxon>Neoptera</taxon>
        <taxon>Endopterygota</taxon>
        <taxon>Coleoptera</taxon>
        <taxon>Polyphaga</taxon>
        <taxon>Cucujiformia</taxon>
        <taxon>Curculionidae</taxon>
        <taxon>Scolytinae</taxon>
        <taxon>Hypothenemus</taxon>
    </lineage>
</organism>
<dbReference type="AlphaFoldDB" id="A0ABD1EJZ9"/>
<evidence type="ECO:0000313" key="2">
    <source>
        <dbReference type="EMBL" id="KAL1493562.1"/>
    </source>
</evidence>
<accession>A0ABD1EJZ9</accession>